<reference evidence="2" key="1">
    <citation type="journal article" date="2019" name="Sci. Rep.">
        <title>Draft genome of Tanacetum cinerariifolium, the natural source of mosquito coil.</title>
        <authorList>
            <person name="Yamashiro T."/>
            <person name="Shiraishi A."/>
            <person name="Satake H."/>
            <person name="Nakayama K."/>
        </authorList>
    </citation>
    <scope>NUCLEOTIDE SEQUENCE</scope>
</reference>
<dbReference type="EMBL" id="BKCJ011861535">
    <property type="protein sequence ID" value="GFD59137.1"/>
    <property type="molecule type" value="Genomic_DNA"/>
</dbReference>
<gene>
    <name evidence="2" type="ORF">Tci_931106</name>
</gene>
<dbReference type="AlphaFoldDB" id="A0A699XHL4"/>
<protein>
    <submittedName>
        <fullName evidence="2">Uncharacterized protein</fullName>
    </submittedName>
</protein>
<sequence length="83" mass="9191">SKAYKTYYDFATGKVPPRKARKYKKDASPLRKLSLVKEAEPVKKAKRVKRPAKKSTTAPTAGVVIRDTPYVSVSKKKAPAKAD</sequence>
<comment type="caution">
    <text evidence="2">The sequence shown here is derived from an EMBL/GenBank/DDBJ whole genome shotgun (WGS) entry which is preliminary data.</text>
</comment>
<organism evidence="2">
    <name type="scientific">Tanacetum cinerariifolium</name>
    <name type="common">Dalmatian daisy</name>
    <name type="synonym">Chrysanthemum cinerariifolium</name>
    <dbReference type="NCBI Taxonomy" id="118510"/>
    <lineage>
        <taxon>Eukaryota</taxon>
        <taxon>Viridiplantae</taxon>
        <taxon>Streptophyta</taxon>
        <taxon>Embryophyta</taxon>
        <taxon>Tracheophyta</taxon>
        <taxon>Spermatophyta</taxon>
        <taxon>Magnoliopsida</taxon>
        <taxon>eudicotyledons</taxon>
        <taxon>Gunneridae</taxon>
        <taxon>Pentapetalae</taxon>
        <taxon>asterids</taxon>
        <taxon>campanulids</taxon>
        <taxon>Asterales</taxon>
        <taxon>Asteraceae</taxon>
        <taxon>Asteroideae</taxon>
        <taxon>Anthemideae</taxon>
        <taxon>Anthemidinae</taxon>
        <taxon>Tanacetum</taxon>
    </lineage>
</organism>
<feature type="non-terminal residue" evidence="2">
    <location>
        <position position="1"/>
    </location>
</feature>
<evidence type="ECO:0000256" key="1">
    <source>
        <dbReference type="SAM" id="MobiDB-lite"/>
    </source>
</evidence>
<feature type="region of interest" description="Disordered" evidence="1">
    <location>
        <begin position="41"/>
        <end position="61"/>
    </location>
</feature>
<proteinExistence type="predicted"/>
<feature type="compositionally biased region" description="Basic residues" evidence="1">
    <location>
        <begin position="44"/>
        <end position="53"/>
    </location>
</feature>
<evidence type="ECO:0000313" key="2">
    <source>
        <dbReference type="EMBL" id="GFD59137.1"/>
    </source>
</evidence>
<feature type="non-terminal residue" evidence="2">
    <location>
        <position position="83"/>
    </location>
</feature>
<name>A0A699XHL4_TANCI</name>
<accession>A0A699XHL4</accession>